<sequence length="114" mass="13661">MDKLLNMSEFPKWPIKKYVSMVDCRDTIEFVSVAKDLFASTNMSLIQYLSLVQELLRQTCATKKWLNDFYDTRMNINVRAARSRLTMLELEKQYKNTERESPNWQFLKYHATNH</sequence>
<name>A0A0L0GDJ3_9EUKA</name>
<organism evidence="1 2">
    <name type="scientific">Sphaeroforma arctica JP610</name>
    <dbReference type="NCBI Taxonomy" id="667725"/>
    <lineage>
        <taxon>Eukaryota</taxon>
        <taxon>Ichthyosporea</taxon>
        <taxon>Ichthyophonida</taxon>
        <taxon>Sphaeroforma</taxon>
    </lineage>
</organism>
<dbReference type="RefSeq" id="XP_014160964.1">
    <property type="nucleotide sequence ID" value="XM_014305489.1"/>
</dbReference>
<dbReference type="AlphaFoldDB" id="A0A0L0GDJ3"/>
<protein>
    <submittedName>
        <fullName evidence="1">Uncharacterized protein</fullName>
    </submittedName>
</protein>
<dbReference type="Proteomes" id="UP000054560">
    <property type="component" value="Unassembled WGS sequence"/>
</dbReference>
<proteinExistence type="predicted"/>
<accession>A0A0L0GDJ3</accession>
<dbReference type="STRING" id="667725.A0A0L0GDJ3"/>
<keyword evidence="2" id="KW-1185">Reference proteome</keyword>
<dbReference type="EMBL" id="KQ241624">
    <property type="protein sequence ID" value="KNC87062.1"/>
    <property type="molecule type" value="Genomic_DNA"/>
</dbReference>
<evidence type="ECO:0000313" key="2">
    <source>
        <dbReference type="Proteomes" id="UP000054560"/>
    </source>
</evidence>
<gene>
    <name evidence="1" type="ORF">SARC_00806</name>
</gene>
<reference evidence="1 2" key="1">
    <citation type="submission" date="2011-02" db="EMBL/GenBank/DDBJ databases">
        <title>The Genome Sequence of Sphaeroforma arctica JP610.</title>
        <authorList>
            <consortium name="The Broad Institute Genome Sequencing Platform"/>
            <person name="Russ C."/>
            <person name="Cuomo C."/>
            <person name="Young S.K."/>
            <person name="Zeng Q."/>
            <person name="Gargeya S."/>
            <person name="Alvarado L."/>
            <person name="Berlin A."/>
            <person name="Chapman S.B."/>
            <person name="Chen Z."/>
            <person name="Freedman E."/>
            <person name="Gellesch M."/>
            <person name="Goldberg J."/>
            <person name="Griggs A."/>
            <person name="Gujja S."/>
            <person name="Heilman E."/>
            <person name="Heiman D."/>
            <person name="Howarth C."/>
            <person name="Mehta T."/>
            <person name="Neiman D."/>
            <person name="Pearson M."/>
            <person name="Roberts A."/>
            <person name="Saif S."/>
            <person name="Shea T."/>
            <person name="Shenoy N."/>
            <person name="Sisk P."/>
            <person name="Stolte C."/>
            <person name="Sykes S."/>
            <person name="White J."/>
            <person name="Yandava C."/>
            <person name="Burger G."/>
            <person name="Gray M.W."/>
            <person name="Holland P.W.H."/>
            <person name="King N."/>
            <person name="Lang F.B.F."/>
            <person name="Roger A.J."/>
            <person name="Ruiz-Trillo I."/>
            <person name="Haas B."/>
            <person name="Nusbaum C."/>
            <person name="Birren B."/>
        </authorList>
    </citation>
    <scope>NUCLEOTIDE SEQUENCE [LARGE SCALE GENOMIC DNA]</scope>
    <source>
        <strain evidence="1 2">JP610</strain>
    </source>
</reference>
<evidence type="ECO:0000313" key="1">
    <source>
        <dbReference type="EMBL" id="KNC87062.1"/>
    </source>
</evidence>
<dbReference type="GeneID" id="25901310"/>